<evidence type="ECO:0000256" key="4">
    <source>
        <dbReference type="RuleBase" id="RU003801"/>
    </source>
</evidence>
<dbReference type="Gene3D" id="3.30.559.70">
    <property type="entry name" value="Choline/Carnitine o-acyltransferase, domain 2"/>
    <property type="match status" value="1"/>
</dbReference>
<evidence type="ECO:0000313" key="7">
    <source>
        <dbReference type="RefSeq" id="XP_017769873.1"/>
    </source>
</evidence>
<dbReference type="Pfam" id="PF00755">
    <property type="entry name" value="Carn_acyltransf"/>
    <property type="match status" value="1"/>
</dbReference>
<dbReference type="PANTHER" id="PTHR22589">
    <property type="entry name" value="CARNITINE O-ACYLTRANSFERASE"/>
    <property type="match status" value="1"/>
</dbReference>
<accession>A0ABM1M5M3</accession>
<evidence type="ECO:0000256" key="1">
    <source>
        <dbReference type="ARBA" id="ARBA00005232"/>
    </source>
</evidence>
<dbReference type="PANTHER" id="PTHR22589:SF103">
    <property type="entry name" value="CARNITINE O-ACETYL-TRANSFERASE, ISOFORM A-RELATED"/>
    <property type="match status" value="1"/>
</dbReference>
<organism evidence="6 7">
    <name type="scientific">Nicrophorus vespilloides</name>
    <name type="common">Boreal carrion beetle</name>
    <dbReference type="NCBI Taxonomy" id="110193"/>
    <lineage>
        <taxon>Eukaryota</taxon>
        <taxon>Metazoa</taxon>
        <taxon>Ecdysozoa</taxon>
        <taxon>Arthropoda</taxon>
        <taxon>Hexapoda</taxon>
        <taxon>Insecta</taxon>
        <taxon>Pterygota</taxon>
        <taxon>Neoptera</taxon>
        <taxon>Endopterygota</taxon>
        <taxon>Coleoptera</taxon>
        <taxon>Polyphaga</taxon>
        <taxon>Staphyliniformia</taxon>
        <taxon>Silphidae</taxon>
        <taxon>Nicrophorinae</taxon>
        <taxon>Nicrophorus</taxon>
    </lineage>
</organism>
<reference evidence="7" key="1">
    <citation type="submission" date="2025-08" db="UniProtKB">
        <authorList>
            <consortium name="RefSeq"/>
        </authorList>
    </citation>
    <scope>IDENTIFICATION</scope>
    <source>
        <tissue evidence="7">Whole Larva</tissue>
    </source>
</reference>
<proteinExistence type="inferred from homology"/>
<comment type="similarity">
    <text evidence="1 4">Belongs to the carnitine/choline acetyltransferase family.</text>
</comment>
<dbReference type="RefSeq" id="XP_017769873.1">
    <property type="nucleotide sequence ID" value="XM_017914384.1"/>
</dbReference>
<keyword evidence="3 4" id="KW-0012">Acyltransferase</keyword>
<name>A0ABM1M5M3_NICVS</name>
<sequence length="602" mass="68113">MVKSNTMTVKNMATKALPRLPVPTLDQTLYKYLESVRPLLSNEEFAKTLELTEKFANTDGAKLQALLLEKAHEAENWLADWWLNAAYLDFRSPLVVWSSPGQLMPFTHFKDIHDRLLYIANVIEATIEYKKLIDDDKIPVDMMGKEPLDMQQYKKVFGTCRNPALPRDVQEFNPQSNHIIVAHRNHFFKVNLCGKDGNKLSVNQLVSQLKYCIELSKTSAPAVGILTSDHRDNWSIAYQVLMQDETNRNSVDAIQKSLYVMSIDQAMPKIEGQNRHTEASHQLIHGGGSKVNGGNRWFDKTVQFIIGENGVNGLCYEHSPAEGVPIAVMVDFLVEYMKRDGSKGIPDADGVELPIHLEFNVNADVEKEIIKSCKNLDALAADLDMDSFSFDVYGKEFVKKHKISPDSYIQMAMQYAFYRMYNYPGAHYESAATRKYLHGRTETIRSCSTQSVAFARAMMDDAKTPEDKVKSLREAVDSHKKYTVDALNGFGVDRHLLGLKLTSLEQNISLNPFFKDVAFTKSNSFRLSTSQVATKCDAFMCYGPLVMDGYGCCYNPRSNNINFAVSSMHSNPDTRSSQFREALEHSLLDMHDILVRVQKSKL</sequence>
<dbReference type="InterPro" id="IPR023213">
    <property type="entry name" value="CAT-like_dom_sf"/>
</dbReference>
<protein>
    <submittedName>
        <fullName evidence="7">Carnitine O-acetyltransferase-like isoform X2</fullName>
    </submittedName>
</protein>
<dbReference type="InterPro" id="IPR000542">
    <property type="entry name" value="Carn_acyl_trans"/>
</dbReference>
<dbReference type="Gene3D" id="3.30.559.10">
    <property type="entry name" value="Chloramphenicol acetyltransferase-like domain"/>
    <property type="match status" value="1"/>
</dbReference>
<dbReference type="GeneID" id="108557739"/>
<evidence type="ECO:0000256" key="2">
    <source>
        <dbReference type="ARBA" id="ARBA00022679"/>
    </source>
</evidence>
<evidence type="ECO:0000256" key="3">
    <source>
        <dbReference type="ARBA" id="ARBA00023315"/>
    </source>
</evidence>
<evidence type="ECO:0000259" key="5">
    <source>
        <dbReference type="Pfam" id="PF00755"/>
    </source>
</evidence>
<dbReference type="Proteomes" id="UP000695000">
    <property type="component" value="Unplaced"/>
</dbReference>
<dbReference type="PROSITE" id="PS00440">
    <property type="entry name" value="ACYLTRANSF_C_2"/>
    <property type="match status" value="1"/>
</dbReference>
<dbReference type="InterPro" id="IPR042231">
    <property type="entry name" value="Cho/carn_acyl_trans_2"/>
</dbReference>
<gene>
    <name evidence="7" type="primary">LOC108557739</name>
</gene>
<dbReference type="SUPFAM" id="SSF52777">
    <property type="entry name" value="CoA-dependent acyltransferases"/>
    <property type="match status" value="2"/>
</dbReference>
<feature type="domain" description="Choline/carnitine acyltransferase" evidence="5">
    <location>
        <begin position="20"/>
        <end position="584"/>
    </location>
</feature>
<dbReference type="InterPro" id="IPR039551">
    <property type="entry name" value="Cho/carn_acyl_trans"/>
</dbReference>
<keyword evidence="2 4" id="KW-0808">Transferase</keyword>
<dbReference type="PROSITE" id="PS00439">
    <property type="entry name" value="ACYLTRANSF_C_1"/>
    <property type="match status" value="1"/>
</dbReference>
<evidence type="ECO:0000313" key="6">
    <source>
        <dbReference type="Proteomes" id="UP000695000"/>
    </source>
</evidence>
<keyword evidence="6" id="KW-1185">Reference proteome</keyword>